<accession>A0A6B3NBZ3</accession>
<evidence type="ECO:0000313" key="3">
    <source>
        <dbReference type="EMBL" id="NER30619.1"/>
    </source>
</evidence>
<gene>
    <name evidence="3" type="ORF">F6J89_24130</name>
</gene>
<feature type="domain" description="Probable transposase IS891/IS1136/IS1341" evidence="2">
    <location>
        <begin position="2"/>
        <end position="60"/>
    </location>
</feature>
<comment type="caution">
    <text evidence="3">The sequence shown here is derived from an EMBL/GenBank/DDBJ whole genome shotgun (WGS) entry which is preliminary data.</text>
</comment>
<dbReference type="Pfam" id="PF01385">
    <property type="entry name" value="OrfB_IS605"/>
    <property type="match status" value="1"/>
</dbReference>
<feature type="compositionally biased region" description="Basic residues" evidence="1">
    <location>
        <begin position="31"/>
        <end position="57"/>
    </location>
</feature>
<dbReference type="AlphaFoldDB" id="A0A6B3NBZ3"/>
<dbReference type="EMBL" id="JAAHFQ010000601">
    <property type="protein sequence ID" value="NER30619.1"/>
    <property type="molecule type" value="Genomic_DNA"/>
</dbReference>
<proteinExistence type="predicted"/>
<dbReference type="InterPro" id="IPR001959">
    <property type="entry name" value="Transposase"/>
</dbReference>
<protein>
    <submittedName>
        <fullName evidence="3">Transposase</fullName>
    </submittedName>
</protein>
<reference evidence="3" key="1">
    <citation type="submission" date="2019-11" db="EMBL/GenBank/DDBJ databases">
        <title>Genomic insights into an expanded diversity of filamentous marine cyanobacteria reveals the extraordinary biosynthetic potential of Moorea and Okeania.</title>
        <authorList>
            <person name="Ferreira Leao T."/>
            <person name="Wang M."/>
            <person name="Moss N."/>
            <person name="Da Silva R."/>
            <person name="Sanders J."/>
            <person name="Nurk S."/>
            <person name="Gurevich A."/>
            <person name="Humphrey G."/>
            <person name="Reher R."/>
            <person name="Zhu Q."/>
            <person name="Belda-Ferre P."/>
            <person name="Glukhov E."/>
            <person name="Rex R."/>
            <person name="Dorrestein P.C."/>
            <person name="Knight R."/>
            <person name="Pevzner P."/>
            <person name="Gerwick W.H."/>
            <person name="Gerwick L."/>
        </authorList>
    </citation>
    <scope>NUCLEOTIDE SEQUENCE</scope>
    <source>
        <strain evidence="3">SIO1C4</strain>
    </source>
</reference>
<evidence type="ECO:0000256" key="1">
    <source>
        <dbReference type="SAM" id="MobiDB-lite"/>
    </source>
</evidence>
<feature type="region of interest" description="Disordered" evidence="1">
    <location>
        <begin position="25"/>
        <end position="75"/>
    </location>
</feature>
<name>A0A6B3NBZ3_9CYAN</name>
<evidence type="ECO:0000259" key="2">
    <source>
        <dbReference type="Pfam" id="PF01385"/>
    </source>
</evidence>
<sequence>MPRTNSFMGIDLGIKEFYTDSNGDVVSNPRYLRKSPLRLKRRHRRKSPRAKGGKNRHSNSSMSNCQRVLDRDTTL</sequence>
<organism evidence="3">
    <name type="scientific">Symploca sp. SIO1C4</name>
    <dbReference type="NCBI Taxonomy" id="2607765"/>
    <lineage>
        <taxon>Bacteria</taxon>
        <taxon>Bacillati</taxon>
        <taxon>Cyanobacteriota</taxon>
        <taxon>Cyanophyceae</taxon>
        <taxon>Coleofasciculales</taxon>
        <taxon>Coleofasciculaceae</taxon>
        <taxon>Symploca</taxon>
    </lineage>
</organism>